<dbReference type="InterPro" id="IPR029056">
    <property type="entry name" value="Ribokinase-like"/>
</dbReference>
<dbReference type="InterPro" id="IPR011611">
    <property type="entry name" value="PfkB_dom"/>
</dbReference>
<dbReference type="SUPFAM" id="SSF53613">
    <property type="entry name" value="Ribokinase-like"/>
    <property type="match status" value="1"/>
</dbReference>
<keyword evidence="2" id="KW-0418">Kinase</keyword>
<dbReference type="PANTHER" id="PTHR10584:SF166">
    <property type="entry name" value="RIBOKINASE"/>
    <property type="match status" value="1"/>
</dbReference>
<protein>
    <submittedName>
        <fullName evidence="5">PfkB domain protein</fullName>
    </submittedName>
</protein>
<evidence type="ECO:0000313" key="6">
    <source>
        <dbReference type="Proteomes" id="UP000007962"/>
    </source>
</evidence>
<reference evidence="5 6" key="1">
    <citation type="journal article" date="2009" name="Stand. Genomic Sci.">
        <title>Complete genome sequence of Beutenbergia cavernae type strain (HKI 0122).</title>
        <authorList>
            <person name="Land M."/>
            <person name="Pukall R."/>
            <person name="Abt B."/>
            <person name="Goker M."/>
            <person name="Rohde M."/>
            <person name="Glavina Del Rio T."/>
            <person name="Tice H."/>
            <person name="Copeland A."/>
            <person name="Cheng J.F."/>
            <person name="Lucas S."/>
            <person name="Chen F."/>
            <person name="Nolan M."/>
            <person name="Bruce D."/>
            <person name="Goodwin L."/>
            <person name="Pitluck S."/>
            <person name="Ivanova N."/>
            <person name="Mavromatis K."/>
            <person name="Ovchinnikova G."/>
            <person name="Pati A."/>
            <person name="Chen A."/>
            <person name="Palaniappan K."/>
            <person name="Hauser L."/>
            <person name="Chang Y.J."/>
            <person name="Jefferies C.C."/>
            <person name="Saunders E."/>
            <person name="Brettin T."/>
            <person name="Detter J.C."/>
            <person name="Han C."/>
            <person name="Chain P."/>
            <person name="Bristow J."/>
            <person name="Eisen J.A."/>
            <person name="Markowitz V."/>
            <person name="Hugenholtz P."/>
            <person name="Kyrpides N.C."/>
            <person name="Klenk H.P."/>
            <person name="Lapidus A."/>
        </authorList>
    </citation>
    <scope>NUCLEOTIDE SEQUENCE [LARGE SCALE GENOMIC DNA]</scope>
    <source>
        <strain evidence="6">ATCC BAA-8 / DSM 12333 / NBRC 16432</strain>
    </source>
</reference>
<evidence type="ECO:0000313" key="5">
    <source>
        <dbReference type="EMBL" id="ACQ80834.1"/>
    </source>
</evidence>
<name>C5BXF1_BEUC1</name>
<dbReference type="eggNOG" id="COG0524">
    <property type="taxonomic scope" value="Bacteria"/>
</dbReference>
<feature type="region of interest" description="Disordered" evidence="3">
    <location>
        <begin position="362"/>
        <end position="387"/>
    </location>
</feature>
<evidence type="ECO:0000259" key="4">
    <source>
        <dbReference type="Pfam" id="PF00294"/>
    </source>
</evidence>
<feature type="compositionally biased region" description="Basic and acidic residues" evidence="3">
    <location>
        <begin position="378"/>
        <end position="387"/>
    </location>
</feature>
<sequence length="387" mass="40878">MNAPSATTDAGPAEPDRLDVVLAGTVFFDLVFTGFPQPPALGTEVFTDGMGCSPGGIANLAVASARLGLRTGLVAGFGDDLYADWLCRTLAEQEHVDLSHSRRFDHWHTPVTVSLAREGDRSLITHGHPTPVPLDELVGPQPPESRAVIVDVGDPRHREDPWWRRSAASGSLVFADAGWDPDERWGSELLDALEGCHAFTPNCAEAMAYTRTSSPEQALAALADRVPLAVVTCGRDGALAVDSSTGERARVPSLEVAAIDTTGAGDTFASALVRGTLLGWPLEHRLRFASLCAALAVQNFGGALAAPGWGDIADWWTATSNAAAEGRPGAAETLARYAFVHEHIPAQPGRVRRAEATIARFSDAAPSTVPGSPTLPVPEHDPRKDPS</sequence>
<dbReference type="Gene3D" id="3.40.1190.20">
    <property type="match status" value="1"/>
</dbReference>
<dbReference type="OrthoDB" id="9813569at2"/>
<dbReference type="RefSeq" id="WP_015883074.1">
    <property type="nucleotide sequence ID" value="NC_012669.1"/>
</dbReference>
<feature type="domain" description="Carbohydrate kinase PfkB" evidence="4">
    <location>
        <begin position="50"/>
        <end position="304"/>
    </location>
</feature>
<dbReference type="EMBL" id="CP001618">
    <property type="protein sequence ID" value="ACQ80834.1"/>
    <property type="molecule type" value="Genomic_DNA"/>
</dbReference>
<dbReference type="STRING" id="471853.Bcav_2589"/>
<dbReference type="KEGG" id="bcv:Bcav_2589"/>
<dbReference type="Proteomes" id="UP000007962">
    <property type="component" value="Chromosome"/>
</dbReference>
<dbReference type="HOGENOM" id="CLU_027634_1_0_11"/>
<organism evidence="5 6">
    <name type="scientific">Beutenbergia cavernae (strain ATCC BAA-8 / DSM 12333 / CCUG 43141 / JCM 11478 / NBRC 16432 / NCIMB 13614 / HKI 0122)</name>
    <dbReference type="NCBI Taxonomy" id="471853"/>
    <lineage>
        <taxon>Bacteria</taxon>
        <taxon>Bacillati</taxon>
        <taxon>Actinomycetota</taxon>
        <taxon>Actinomycetes</taxon>
        <taxon>Micrococcales</taxon>
        <taxon>Beutenbergiaceae</taxon>
        <taxon>Beutenbergia</taxon>
    </lineage>
</organism>
<dbReference type="InterPro" id="IPR002173">
    <property type="entry name" value="Carboh/pur_kinase_PfkB_CS"/>
</dbReference>
<dbReference type="AlphaFoldDB" id="C5BXF1"/>
<gene>
    <name evidence="5" type="ordered locus">Bcav_2589</name>
</gene>
<evidence type="ECO:0000256" key="1">
    <source>
        <dbReference type="ARBA" id="ARBA00022679"/>
    </source>
</evidence>
<dbReference type="PROSITE" id="PS00584">
    <property type="entry name" value="PFKB_KINASES_2"/>
    <property type="match status" value="1"/>
</dbReference>
<proteinExistence type="predicted"/>
<dbReference type="GO" id="GO:0016301">
    <property type="term" value="F:kinase activity"/>
    <property type="evidence" value="ECO:0007669"/>
    <property type="project" value="UniProtKB-KW"/>
</dbReference>
<keyword evidence="1" id="KW-0808">Transferase</keyword>
<keyword evidence="6" id="KW-1185">Reference proteome</keyword>
<dbReference type="PANTHER" id="PTHR10584">
    <property type="entry name" value="SUGAR KINASE"/>
    <property type="match status" value="1"/>
</dbReference>
<dbReference type="Pfam" id="PF00294">
    <property type="entry name" value="PfkB"/>
    <property type="match status" value="1"/>
</dbReference>
<accession>C5BXF1</accession>
<evidence type="ECO:0000256" key="2">
    <source>
        <dbReference type="ARBA" id="ARBA00022777"/>
    </source>
</evidence>
<evidence type="ECO:0000256" key="3">
    <source>
        <dbReference type="SAM" id="MobiDB-lite"/>
    </source>
</evidence>